<name>F0SFG3_RUBBR</name>
<gene>
    <name evidence="3" type="ordered locus">Plabr_1760</name>
</gene>
<keyword evidence="4" id="KW-1185">Reference proteome</keyword>
<dbReference type="KEGG" id="pbs:Plabr_1760"/>
<protein>
    <submittedName>
        <fullName evidence="3">PH adaptation potassium efflux system protein B 2 sodium/hydrogen antiporter subunit</fullName>
    </submittedName>
</protein>
<evidence type="ECO:0000256" key="2">
    <source>
        <dbReference type="SAM" id="Phobius"/>
    </source>
</evidence>
<dbReference type="HOGENOM" id="CLU_2919925_0_0_0"/>
<sequence length="61" mass="6785">MNTHSTDAGKQDSYPGMHPNRKPQTEVEQATEEVTPFYVTFGIYFTLGIIVLAAAIWLIGQ</sequence>
<dbReference type="RefSeq" id="WP_013628097.1">
    <property type="nucleotide sequence ID" value="NC_015174.1"/>
</dbReference>
<feature type="transmembrane region" description="Helical" evidence="2">
    <location>
        <begin position="37"/>
        <end position="59"/>
    </location>
</feature>
<dbReference type="Proteomes" id="UP000006860">
    <property type="component" value="Chromosome"/>
</dbReference>
<keyword evidence="2" id="KW-0472">Membrane</keyword>
<accession>F0SFG3</accession>
<dbReference type="EMBL" id="CP002546">
    <property type="protein sequence ID" value="ADY59370.1"/>
    <property type="molecule type" value="Genomic_DNA"/>
</dbReference>
<evidence type="ECO:0000256" key="1">
    <source>
        <dbReference type="SAM" id="MobiDB-lite"/>
    </source>
</evidence>
<feature type="region of interest" description="Disordered" evidence="1">
    <location>
        <begin position="1"/>
        <end position="29"/>
    </location>
</feature>
<evidence type="ECO:0000313" key="3">
    <source>
        <dbReference type="EMBL" id="ADY59370.1"/>
    </source>
</evidence>
<evidence type="ECO:0000313" key="4">
    <source>
        <dbReference type="Proteomes" id="UP000006860"/>
    </source>
</evidence>
<keyword evidence="2" id="KW-1133">Transmembrane helix</keyword>
<keyword evidence="2" id="KW-0812">Transmembrane</keyword>
<proteinExistence type="predicted"/>
<dbReference type="AlphaFoldDB" id="F0SFG3"/>
<organism evidence="3 4">
    <name type="scientific">Rubinisphaera brasiliensis (strain ATCC 49424 / DSM 5305 / JCM 21570 / IAM 15109 / NBRC 103401 / IFAM 1448)</name>
    <name type="common">Planctomyces brasiliensis</name>
    <dbReference type="NCBI Taxonomy" id="756272"/>
    <lineage>
        <taxon>Bacteria</taxon>
        <taxon>Pseudomonadati</taxon>
        <taxon>Planctomycetota</taxon>
        <taxon>Planctomycetia</taxon>
        <taxon>Planctomycetales</taxon>
        <taxon>Planctomycetaceae</taxon>
        <taxon>Rubinisphaera</taxon>
    </lineage>
</organism>
<reference evidence="4" key="1">
    <citation type="submission" date="2011-02" db="EMBL/GenBank/DDBJ databases">
        <title>The complete genome of Planctomyces brasiliensis DSM 5305.</title>
        <authorList>
            <person name="Lucas S."/>
            <person name="Copeland A."/>
            <person name="Lapidus A."/>
            <person name="Bruce D."/>
            <person name="Goodwin L."/>
            <person name="Pitluck S."/>
            <person name="Kyrpides N."/>
            <person name="Mavromatis K."/>
            <person name="Pagani I."/>
            <person name="Ivanova N."/>
            <person name="Ovchinnikova G."/>
            <person name="Lu M."/>
            <person name="Detter J.C."/>
            <person name="Han C."/>
            <person name="Land M."/>
            <person name="Hauser L."/>
            <person name="Markowitz V."/>
            <person name="Cheng J.-F."/>
            <person name="Hugenholtz P."/>
            <person name="Woyke T."/>
            <person name="Wu D."/>
            <person name="Tindall B."/>
            <person name="Pomrenke H.G."/>
            <person name="Brambilla E."/>
            <person name="Klenk H.-P."/>
            <person name="Eisen J.A."/>
        </authorList>
    </citation>
    <scope>NUCLEOTIDE SEQUENCE [LARGE SCALE GENOMIC DNA]</scope>
    <source>
        <strain evidence="4">ATCC 49424 / DSM 5305 / JCM 21570 / NBRC 103401 / IFAM 1448</strain>
    </source>
</reference>